<comment type="function">
    <text evidence="1">Broad specificity carboxypetidase that releases amino acids sequentially from the C-terminus, including neutral, aromatic, polar and basic residues.</text>
</comment>
<evidence type="ECO:0000313" key="2">
    <source>
        <dbReference type="EMBL" id="MBF4694122.1"/>
    </source>
</evidence>
<dbReference type="Pfam" id="PF02074">
    <property type="entry name" value="Peptidase_M32"/>
    <property type="match status" value="1"/>
</dbReference>
<dbReference type="PROSITE" id="PS52034">
    <property type="entry name" value="PEPTIDASE_M32"/>
    <property type="match status" value="1"/>
</dbReference>
<accession>A0ABR9ZUI5</accession>
<comment type="catalytic activity">
    <reaction evidence="1">
        <text>Release of a C-terminal amino acid with broad specificity, except for -Pro.</text>
        <dbReference type="EC" id="3.4.17.19"/>
    </reaction>
</comment>
<dbReference type="GO" id="GO:0004180">
    <property type="term" value="F:carboxypeptidase activity"/>
    <property type="evidence" value="ECO:0007669"/>
    <property type="project" value="UniProtKB-KW"/>
</dbReference>
<evidence type="ECO:0000256" key="1">
    <source>
        <dbReference type="PIRNR" id="PIRNR006615"/>
    </source>
</evidence>
<name>A0ABR9ZUI5_9FIRM</name>
<keyword evidence="1" id="KW-0378">Hydrolase</keyword>
<keyword evidence="3" id="KW-1185">Reference proteome</keyword>
<dbReference type="Proteomes" id="UP000614200">
    <property type="component" value="Unassembled WGS sequence"/>
</dbReference>
<dbReference type="PIRSF" id="PIRSF006615">
    <property type="entry name" value="Zn_crbxpep_Taq"/>
    <property type="match status" value="1"/>
</dbReference>
<comment type="similarity">
    <text evidence="1">Belongs to the peptidase M32 family.</text>
</comment>
<dbReference type="Gene3D" id="1.10.1370.30">
    <property type="match status" value="1"/>
</dbReference>
<keyword evidence="1" id="KW-0479">Metal-binding</keyword>
<protein>
    <recommendedName>
        <fullName evidence="1">Metal-dependent carboxypeptidase</fullName>
        <ecNumber evidence="1">3.4.17.19</ecNumber>
    </recommendedName>
</protein>
<reference evidence="2 3" key="1">
    <citation type="submission" date="2020-11" db="EMBL/GenBank/DDBJ databases">
        <title>Fusibacter basophilias sp. nov.</title>
        <authorList>
            <person name="Qiu D."/>
        </authorList>
    </citation>
    <scope>NUCLEOTIDE SEQUENCE [LARGE SCALE GENOMIC DNA]</scope>
    <source>
        <strain evidence="2 3">Q10-2</strain>
    </source>
</reference>
<dbReference type="EC" id="3.4.17.19" evidence="1"/>
<keyword evidence="1" id="KW-0482">Metalloprotease</keyword>
<dbReference type="PRINTS" id="PR00998">
    <property type="entry name" value="CRBOXYPTASET"/>
</dbReference>
<organism evidence="2 3">
    <name type="scientific">Fusibacter ferrireducens</name>
    <dbReference type="NCBI Taxonomy" id="2785058"/>
    <lineage>
        <taxon>Bacteria</taxon>
        <taxon>Bacillati</taxon>
        <taxon>Bacillota</taxon>
        <taxon>Clostridia</taxon>
        <taxon>Eubacteriales</taxon>
        <taxon>Eubacteriales Family XII. Incertae Sedis</taxon>
        <taxon>Fusibacter</taxon>
    </lineage>
</organism>
<dbReference type="PANTHER" id="PTHR34217">
    <property type="entry name" value="METAL-DEPENDENT CARBOXYPEPTIDASE"/>
    <property type="match status" value="1"/>
</dbReference>
<keyword evidence="1 2" id="KW-0121">Carboxypeptidase</keyword>
<dbReference type="EMBL" id="JADKNH010000008">
    <property type="protein sequence ID" value="MBF4694122.1"/>
    <property type="molecule type" value="Genomic_DNA"/>
</dbReference>
<sequence>MAIHSIHDAIHRFEESQSKIKALNYATSMLFWDASTGAPKSGADARSKSIGTMSGFLYQLTVNEQIKEDLTLLMANLESLDEIKRVSVIEAKREYDKLTKIPMDEFQAYNELVSKSAMVWEEAKEKSDFKMFEPYLEKVINMLLKFADYRGFEGHPYNLYIDDFEPGMSVDQLNVFFDTLRARVVPLLQKIMDKKREIPTDFLKKNYPKDLQDQVSRQLLSLMKFDLERGLLKESVHPFTMGVDIDDVRLTTHYYENDLASAMLSTAHEGGHAIYEQNIDRKLQQTLLATGTSNGIHESQSRLYENNFCKSHAFISYFLPYLKSVFPEQLKEVGVETFYKGLNKVEPSLIRIEADELTYSLHIMIRYEIELGLIDGTIKVSELPSVWNQKVKDYLGIVPSNDAEGVLQDVHWSEGLFGYFPTYALGSAYAAQIAHYMGKEIDIEDCLSKGDFEPLTKWLNSKVHQYGALKKPNELIELITGERLNSKYYCDYLEEKFSKVYEL</sequence>
<dbReference type="CDD" id="cd06460">
    <property type="entry name" value="M32_Taq"/>
    <property type="match status" value="1"/>
</dbReference>
<evidence type="ECO:0000313" key="3">
    <source>
        <dbReference type="Proteomes" id="UP000614200"/>
    </source>
</evidence>
<dbReference type="RefSeq" id="WP_194702366.1">
    <property type="nucleotide sequence ID" value="NZ_JADKNH010000008.1"/>
</dbReference>
<comment type="caution">
    <text evidence="2">The sequence shown here is derived from an EMBL/GenBank/DDBJ whole genome shotgun (WGS) entry which is preliminary data.</text>
</comment>
<dbReference type="SUPFAM" id="SSF55486">
    <property type="entry name" value="Metalloproteases ('zincins'), catalytic domain"/>
    <property type="match status" value="1"/>
</dbReference>
<keyword evidence="1" id="KW-0645">Protease</keyword>
<proteinExistence type="inferred from homology"/>
<dbReference type="InterPro" id="IPR001333">
    <property type="entry name" value="Peptidase_M32_Taq"/>
</dbReference>
<gene>
    <name evidence="2" type="ORF">ISU02_13455</name>
</gene>
<dbReference type="PANTHER" id="PTHR34217:SF1">
    <property type="entry name" value="CARBOXYPEPTIDASE 1"/>
    <property type="match status" value="1"/>
</dbReference>